<evidence type="ECO:0000313" key="8">
    <source>
        <dbReference type="EMBL" id="TQK75957.1"/>
    </source>
</evidence>
<feature type="transmembrane region" description="Helical" evidence="6">
    <location>
        <begin position="256"/>
        <end position="278"/>
    </location>
</feature>
<name>A0A542SNX1_9MICO</name>
<feature type="transmembrane region" description="Helical" evidence="6">
    <location>
        <begin position="440"/>
        <end position="460"/>
    </location>
</feature>
<dbReference type="InterPro" id="IPR052159">
    <property type="entry name" value="Competence_DNA_uptake"/>
</dbReference>
<evidence type="ECO:0000256" key="5">
    <source>
        <dbReference type="ARBA" id="ARBA00023136"/>
    </source>
</evidence>
<evidence type="ECO:0000256" key="6">
    <source>
        <dbReference type="SAM" id="Phobius"/>
    </source>
</evidence>
<dbReference type="OrthoDB" id="7177610at2"/>
<evidence type="ECO:0000256" key="4">
    <source>
        <dbReference type="ARBA" id="ARBA00022989"/>
    </source>
</evidence>
<feature type="transmembrane region" description="Helical" evidence="6">
    <location>
        <begin position="344"/>
        <end position="363"/>
    </location>
</feature>
<evidence type="ECO:0000256" key="3">
    <source>
        <dbReference type="ARBA" id="ARBA00022692"/>
    </source>
</evidence>
<feature type="transmembrane region" description="Helical" evidence="6">
    <location>
        <begin position="384"/>
        <end position="402"/>
    </location>
</feature>
<dbReference type="PANTHER" id="PTHR30619">
    <property type="entry name" value="DNA INTERNALIZATION/COMPETENCE PROTEIN COMEC/REC2"/>
    <property type="match status" value="1"/>
</dbReference>
<dbReference type="EMBL" id="VFNV01000001">
    <property type="protein sequence ID" value="TQK75957.1"/>
    <property type="molecule type" value="Genomic_DNA"/>
</dbReference>
<evidence type="ECO:0000256" key="1">
    <source>
        <dbReference type="ARBA" id="ARBA00004651"/>
    </source>
</evidence>
<gene>
    <name evidence="8" type="ORF">FB389_0601</name>
</gene>
<reference evidence="8 9" key="1">
    <citation type="submission" date="2019-06" db="EMBL/GenBank/DDBJ databases">
        <title>Sequencing the genomes of 1000 actinobacteria strains.</title>
        <authorList>
            <person name="Klenk H.-P."/>
        </authorList>
    </citation>
    <scope>NUCLEOTIDE SEQUENCE [LARGE SCALE GENOMIC DNA]</scope>
    <source>
        <strain evidence="8 9">DSM 10596</strain>
    </source>
</reference>
<dbReference type="Proteomes" id="UP000316181">
    <property type="component" value="Unassembled WGS sequence"/>
</dbReference>
<feature type="transmembrane region" description="Helical" evidence="6">
    <location>
        <begin position="408"/>
        <end position="433"/>
    </location>
</feature>
<keyword evidence="5 6" id="KW-0472">Membrane</keyword>
<proteinExistence type="predicted"/>
<evidence type="ECO:0000256" key="2">
    <source>
        <dbReference type="ARBA" id="ARBA00022475"/>
    </source>
</evidence>
<keyword evidence="2" id="KW-1003">Cell membrane</keyword>
<keyword evidence="9" id="KW-1185">Reference proteome</keyword>
<evidence type="ECO:0000259" key="7">
    <source>
        <dbReference type="Pfam" id="PF03772"/>
    </source>
</evidence>
<dbReference type="PANTHER" id="PTHR30619:SF1">
    <property type="entry name" value="RECOMBINATION PROTEIN 2"/>
    <property type="match status" value="1"/>
</dbReference>
<dbReference type="RefSeq" id="WP_142111289.1">
    <property type="nucleotide sequence ID" value="NZ_BAAATB010000008.1"/>
</dbReference>
<accession>A0A542SNX1</accession>
<dbReference type="NCBIfam" id="TIGR00360">
    <property type="entry name" value="ComEC_N-term"/>
    <property type="match status" value="1"/>
</dbReference>
<keyword evidence="4 6" id="KW-1133">Transmembrane helix</keyword>
<protein>
    <submittedName>
        <fullName evidence="8">Competence protein ComEC</fullName>
    </submittedName>
</protein>
<evidence type="ECO:0000313" key="9">
    <source>
        <dbReference type="Proteomes" id="UP000316181"/>
    </source>
</evidence>
<dbReference type="Pfam" id="PF03772">
    <property type="entry name" value="Competence"/>
    <property type="match status" value="1"/>
</dbReference>
<feature type="transmembrane region" description="Helical" evidence="6">
    <location>
        <begin position="284"/>
        <end position="300"/>
    </location>
</feature>
<comment type="caution">
    <text evidence="8">The sequence shown here is derived from an EMBL/GenBank/DDBJ whole genome shotgun (WGS) entry which is preliminary data.</text>
</comment>
<keyword evidence="3 6" id="KW-0812">Transmembrane</keyword>
<dbReference type="InterPro" id="IPR004477">
    <property type="entry name" value="ComEC_N"/>
</dbReference>
<organism evidence="8 9">
    <name type="scientific">Rarobacter incanus</name>
    <dbReference type="NCBI Taxonomy" id="153494"/>
    <lineage>
        <taxon>Bacteria</taxon>
        <taxon>Bacillati</taxon>
        <taxon>Actinomycetota</taxon>
        <taxon>Actinomycetes</taxon>
        <taxon>Micrococcales</taxon>
        <taxon>Rarobacteraceae</taxon>
        <taxon>Rarobacter</taxon>
    </lineage>
</organism>
<comment type="subcellular location">
    <subcellularLocation>
        <location evidence="1">Cell membrane</location>
        <topology evidence="1">Multi-pass membrane protein</topology>
    </subcellularLocation>
</comment>
<feature type="transmembrane region" description="Helical" evidence="6">
    <location>
        <begin position="472"/>
        <end position="493"/>
    </location>
</feature>
<dbReference type="AlphaFoldDB" id="A0A542SNX1"/>
<feature type="domain" description="ComEC/Rec2-related protein" evidence="7">
    <location>
        <begin position="234"/>
        <end position="494"/>
    </location>
</feature>
<feature type="transmembrane region" description="Helical" evidence="6">
    <location>
        <begin position="307"/>
        <end position="324"/>
    </location>
</feature>
<feature type="transmembrane region" description="Helical" evidence="6">
    <location>
        <begin position="33"/>
        <end position="54"/>
    </location>
</feature>
<sequence>MRRSLWHDMRLIPTALVAWGASAILVTVRPGPRALMVCAAASLLCAAALLSRVVGQRRRWARVPCGGIKGHCVAALLAVAVIAGLGVWRLDPWLVQLRANPPADPVTVIARVVTEPRHVGGIRAGTKTSWWARIDVAAASTDQRGRSASVLRASVPLTVFGTGPTPAWLAWVECTGTFSVNPGGATDSLRASTVRVVRGPPSWTRWSNIARAATRQASAGLPDDARALVPGVAIGDTSEVSDQLSADMKRAGLTHLTAVSGAHFAILASMLWSVLGFARAGPRVRALAVVVLIAGLVILVRPEASVVRAAGMALVSVVGMLARRRSTPTPALATTTLVLLLADPTLAVSIGFALSALATFGLVHAAPVIEERCHLLPTRLRSEVAVALAAYLVCAPVVILIAPSLYPWAVLANVAAAPLVVPLTLLSAAVVALSPFVPQIAVGLAWLAQWPALWIAWVARATRYLPWAEVRWLGGVAGMLLLAVVAVGCFLIVRQAPAVKWYTQAYVMPLLRWYGGESGKRVCQQPRSERSGRHARSARLNR</sequence>
<dbReference type="GO" id="GO:0005886">
    <property type="term" value="C:plasma membrane"/>
    <property type="evidence" value="ECO:0007669"/>
    <property type="project" value="UniProtKB-SubCell"/>
</dbReference>